<dbReference type="Proteomes" id="UP000253872">
    <property type="component" value="Unassembled WGS sequence"/>
</dbReference>
<dbReference type="Gene3D" id="3.40.190.10">
    <property type="entry name" value="Periplasmic binding protein-like II"/>
    <property type="match status" value="1"/>
</dbReference>
<dbReference type="Gene3D" id="3.90.76.10">
    <property type="entry name" value="Dipeptide-binding Protein, Domain 1"/>
    <property type="match status" value="1"/>
</dbReference>
<evidence type="ECO:0000313" key="6">
    <source>
        <dbReference type="Proteomes" id="UP000253872"/>
    </source>
</evidence>
<proteinExistence type="inferred from homology"/>
<dbReference type="InterPro" id="IPR030678">
    <property type="entry name" value="Peptide/Ni-bd"/>
</dbReference>
<dbReference type="PANTHER" id="PTHR30290">
    <property type="entry name" value="PERIPLASMIC BINDING COMPONENT OF ABC TRANSPORTER"/>
    <property type="match status" value="1"/>
</dbReference>
<dbReference type="PIRSF" id="PIRSF002741">
    <property type="entry name" value="MppA"/>
    <property type="match status" value="1"/>
</dbReference>
<dbReference type="SUPFAM" id="SSF53850">
    <property type="entry name" value="Periplasmic binding protein-like II"/>
    <property type="match status" value="1"/>
</dbReference>
<feature type="chain" id="PRO_5016645249" evidence="3">
    <location>
        <begin position="21"/>
        <end position="543"/>
    </location>
</feature>
<keyword evidence="2 3" id="KW-0732">Signal</keyword>
<dbReference type="InterPro" id="IPR039424">
    <property type="entry name" value="SBP_5"/>
</dbReference>
<dbReference type="InterPro" id="IPR023765">
    <property type="entry name" value="SBP_5_CS"/>
</dbReference>
<dbReference type="RefSeq" id="WP_111403254.1">
    <property type="nucleotide sequence ID" value="NZ_QEPN01000005.1"/>
</dbReference>
<dbReference type="GO" id="GO:0043190">
    <property type="term" value="C:ATP-binding cassette (ABC) transporter complex"/>
    <property type="evidence" value="ECO:0007669"/>
    <property type="project" value="InterPro"/>
</dbReference>
<evidence type="ECO:0000256" key="3">
    <source>
        <dbReference type="SAM" id="SignalP"/>
    </source>
</evidence>
<feature type="domain" description="Solute-binding protein family 5" evidence="4">
    <location>
        <begin position="81"/>
        <end position="462"/>
    </location>
</feature>
<dbReference type="FunFam" id="3.90.76.10:FF:000002">
    <property type="entry name" value="Dipeptide ABC transporter, substrate-binding protein"/>
    <property type="match status" value="1"/>
</dbReference>
<accession>A0A369YBY6</accession>
<evidence type="ECO:0000313" key="5">
    <source>
        <dbReference type="EMBL" id="RDE71392.1"/>
    </source>
</evidence>
<comment type="similarity">
    <text evidence="1">Belongs to the bacterial solute-binding protein 5 family.</text>
</comment>
<dbReference type="GO" id="GO:0042938">
    <property type="term" value="P:dipeptide transport"/>
    <property type="evidence" value="ECO:0007669"/>
    <property type="project" value="TreeGrafter"/>
</dbReference>
<dbReference type="FunFam" id="3.40.190.10:FF:000036">
    <property type="entry name" value="Dipeptide ABC transporter, substrate-binding protein"/>
    <property type="match status" value="1"/>
</dbReference>
<sequence length="543" mass="60651">MKLNRITSIAAGLAAVFALAACNEEKTENTSAKNTEKTFVNCVSRSPQFFSPALAMDGISYNASSQQVYNRLVEFKRGSTEIEPALAESWDISEDGLTYTFHLRKGVKFHSNKEFTPSREFNADDVVFSFNRQLDPNHSYHNVSKATYPYFKAMKFPALLKSVEKVDDQTVKFTLNKRDATFLSSLGMDFTSIYSAEYADAMLKAGKPETVDTTPIGTGPFAFTGYVLDQASRYVAHKEYWKGKADFDRLIFEIVPDATTRYAKLQAGQCDLMDFPNATDIEKMKKDPKIQLLSNPGLNIAYIAFNNEKAPFDNVKVRQALNLAVDKKAIIDVVYQGAGVAANSPLPPTIWGYNANLPPSEYNIEKAKQLLAEAGYPNGFETELWVQPVVRASNPNPRRMSEIIQADWEKIGVKAKLVTYEWGDYLKRAKAGELTAGTFGWSGDNGDPDNFLSPLFGASNIGNSNYARFNSPELEGMLEKALGLTDKNERAKIYEQAQVLLREQAPWIDVAHSINFAPVSKRVQDYKQSPFGYTYLYGTKLTD</sequence>
<dbReference type="AlphaFoldDB" id="A0A369YBY6"/>
<evidence type="ECO:0000256" key="2">
    <source>
        <dbReference type="ARBA" id="ARBA00022729"/>
    </source>
</evidence>
<dbReference type="EMBL" id="QEPN01000005">
    <property type="protein sequence ID" value="RDE71392.1"/>
    <property type="molecule type" value="Genomic_DNA"/>
</dbReference>
<dbReference type="CDD" id="cd08493">
    <property type="entry name" value="PBP2_DppA_like"/>
    <property type="match status" value="1"/>
</dbReference>
<dbReference type="PROSITE" id="PS01040">
    <property type="entry name" value="SBP_BACTERIAL_5"/>
    <property type="match status" value="1"/>
</dbReference>
<gene>
    <name evidence="5" type="ORF">DPV93_07170</name>
</gene>
<dbReference type="FunFam" id="3.10.105.10:FF:000002">
    <property type="entry name" value="Dipeptide ABC transporter, substrate-binding protein"/>
    <property type="match status" value="1"/>
</dbReference>
<protein>
    <submittedName>
        <fullName evidence="5">ABC transporter substrate-binding protein</fullName>
    </submittedName>
</protein>
<dbReference type="InterPro" id="IPR000914">
    <property type="entry name" value="SBP_5_dom"/>
</dbReference>
<reference evidence="5 6" key="1">
    <citation type="submission" date="2018-05" db="EMBL/GenBank/DDBJ databases">
        <title>Draft Genome Sequences for a Diverse set of 7 Haemophilus Species.</title>
        <authorList>
            <person name="Nichols M."/>
            <person name="Topaz N."/>
            <person name="Wang X."/>
            <person name="Wang X."/>
            <person name="Boxrud D."/>
        </authorList>
    </citation>
    <scope>NUCLEOTIDE SEQUENCE [LARGE SCALE GENOMIC DNA]</scope>
    <source>
        <strain evidence="5 6">C2002001239</strain>
    </source>
</reference>
<evidence type="ECO:0000259" key="4">
    <source>
        <dbReference type="Pfam" id="PF00496"/>
    </source>
</evidence>
<dbReference type="STRING" id="1035839.GCA_000238795_00879"/>
<evidence type="ECO:0000256" key="1">
    <source>
        <dbReference type="ARBA" id="ARBA00005695"/>
    </source>
</evidence>
<dbReference type="PROSITE" id="PS51257">
    <property type="entry name" value="PROKAR_LIPOPROTEIN"/>
    <property type="match status" value="1"/>
</dbReference>
<feature type="signal peptide" evidence="3">
    <location>
        <begin position="1"/>
        <end position="20"/>
    </location>
</feature>
<name>A0A369YBY6_9PAST</name>
<comment type="caution">
    <text evidence="5">The sequence shown here is derived from an EMBL/GenBank/DDBJ whole genome shotgun (WGS) entry which is preliminary data.</text>
</comment>
<dbReference type="GO" id="GO:0030288">
    <property type="term" value="C:outer membrane-bounded periplasmic space"/>
    <property type="evidence" value="ECO:0007669"/>
    <property type="project" value="TreeGrafter"/>
</dbReference>
<dbReference type="PANTHER" id="PTHR30290:SF38">
    <property type="entry name" value="D,D-DIPEPTIDE-BINDING PERIPLASMIC PROTEIN DDPA-RELATED"/>
    <property type="match status" value="1"/>
</dbReference>
<dbReference type="Pfam" id="PF00496">
    <property type="entry name" value="SBP_bac_5"/>
    <property type="match status" value="1"/>
</dbReference>
<dbReference type="GO" id="GO:1904680">
    <property type="term" value="F:peptide transmembrane transporter activity"/>
    <property type="evidence" value="ECO:0007669"/>
    <property type="project" value="TreeGrafter"/>
</dbReference>
<dbReference type="Gene3D" id="3.10.105.10">
    <property type="entry name" value="Dipeptide-binding Protein, Domain 3"/>
    <property type="match status" value="1"/>
</dbReference>
<organism evidence="5 6">
    <name type="scientific">Haemophilus sputorum</name>
    <dbReference type="NCBI Taxonomy" id="1078480"/>
    <lineage>
        <taxon>Bacteria</taxon>
        <taxon>Pseudomonadati</taxon>
        <taxon>Pseudomonadota</taxon>
        <taxon>Gammaproteobacteria</taxon>
        <taxon>Pasteurellales</taxon>
        <taxon>Pasteurellaceae</taxon>
        <taxon>Haemophilus</taxon>
    </lineage>
</organism>